<feature type="transmembrane region" description="Helical" evidence="4">
    <location>
        <begin position="562"/>
        <end position="582"/>
    </location>
</feature>
<keyword evidence="7" id="KW-1185">Reference proteome</keyword>
<evidence type="ECO:0000256" key="3">
    <source>
        <dbReference type="SAM" id="MobiDB-lite"/>
    </source>
</evidence>
<comment type="caution">
    <text evidence="6">The sequence shown here is derived from an EMBL/GenBank/DDBJ whole genome shotgun (WGS) entry which is preliminary data.</text>
</comment>
<dbReference type="PROSITE" id="PS50800">
    <property type="entry name" value="SAP"/>
    <property type="match status" value="3"/>
</dbReference>
<comment type="similarity">
    <text evidence="2">Belongs to the SAP domain-containing ribonucleoprotein family.</text>
</comment>
<dbReference type="AlphaFoldDB" id="A0A2U1MAM9"/>
<dbReference type="PANTHER" id="PTHR46551">
    <property type="entry name" value="SAP DOMAIN-CONTAINING RIBONUCLEOPROTEIN"/>
    <property type="match status" value="1"/>
</dbReference>
<feature type="compositionally biased region" description="Basic and acidic residues" evidence="3">
    <location>
        <begin position="48"/>
        <end position="58"/>
    </location>
</feature>
<dbReference type="GO" id="GO:0016973">
    <property type="term" value="P:poly(A)+ mRNA export from nucleus"/>
    <property type="evidence" value="ECO:0007669"/>
    <property type="project" value="TreeGrafter"/>
</dbReference>
<keyword evidence="4" id="KW-0812">Transmembrane</keyword>
<reference evidence="6 7" key="1">
    <citation type="journal article" date="2018" name="Mol. Plant">
        <title>The genome of Artemisia annua provides insight into the evolution of Asteraceae family and artemisinin biosynthesis.</title>
        <authorList>
            <person name="Shen Q."/>
            <person name="Zhang L."/>
            <person name="Liao Z."/>
            <person name="Wang S."/>
            <person name="Yan T."/>
            <person name="Shi P."/>
            <person name="Liu M."/>
            <person name="Fu X."/>
            <person name="Pan Q."/>
            <person name="Wang Y."/>
            <person name="Lv Z."/>
            <person name="Lu X."/>
            <person name="Zhang F."/>
            <person name="Jiang W."/>
            <person name="Ma Y."/>
            <person name="Chen M."/>
            <person name="Hao X."/>
            <person name="Li L."/>
            <person name="Tang Y."/>
            <person name="Lv G."/>
            <person name="Zhou Y."/>
            <person name="Sun X."/>
            <person name="Brodelius P.E."/>
            <person name="Rose J.K.C."/>
            <person name="Tang K."/>
        </authorList>
    </citation>
    <scope>NUCLEOTIDE SEQUENCE [LARGE SCALE GENOMIC DNA]</scope>
    <source>
        <strain evidence="7">cv. Huhao1</strain>
        <tissue evidence="6">Leaf</tissue>
    </source>
</reference>
<dbReference type="PANTHER" id="PTHR46551:SF1">
    <property type="entry name" value="SAP DOMAIN-CONTAINING RIBONUCLEOPROTEIN"/>
    <property type="match status" value="1"/>
</dbReference>
<feature type="region of interest" description="Disordered" evidence="3">
    <location>
        <begin position="155"/>
        <end position="174"/>
    </location>
</feature>
<dbReference type="InterPro" id="IPR052240">
    <property type="entry name" value="SAP_domain_ribonucleoprotein"/>
</dbReference>
<protein>
    <submittedName>
        <fullName evidence="6">Poly(ADP-ribose) polymerase</fullName>
    </submittedName>
</protein>
<dbReference type="STRING" id="35608.A0A2U1MAM9"/>
<dbReference type="SMART" id="SM00513">
    <property type="entry name" value="SAP"/>
    <property type="match status" value="3"/>
</dbReference>
<dbReference type="OrthoDB" id="1938430at2759"/>
<organism evidence="6 7">
    <name type="scientific">Artemisia annua</name>
    <name type="common">Sweet wormwood</name>
    <dbReference type="NCBI Taxonomy" id="35608"/>
    <lineage>
        <taxon>Eukaryota</taxon>
        <taxon>Viridiplantae</taxon>
        <taxon>Streptophyta</taxon>
        <taxon>Embryophyta</taxon>
        <taxon>Tracheophyta</taxon>
        <taxon>Spermatophyta</taxon>
        <taxon>Magnoliopsida</taxon>
        <taxon>eudicotyledons</taxon>
        <taxon>Gunneridae</taxon>
        <taxon>Pentapetalae</taxon>
        <taxon>asterids</taxon>
        <taxon>campanulids</taxon>
        <taxon>Asterales</taxon>
        <taxon>Asteraceae</taxon>
        <taxon>Asteroideae</taxon>
        <taxon>Anthemideae</taxon>
        <taxon>Artemisiinae</taxon>
        <taxon>Artemisia</taxon>
    </lineage>
</organism>
<evidence type="ECO:0000256" key="2">
    <source>
        <dbReference type="ARBA" id="ARBA00046328"/>
    </source>
</evidence>
<dbReference type="EMBL" id="PKPP01005947">
    <property type="protein sequence ID" value="PWA58266.1"/>
    <property type="molecule type" value="Genomic_DNA"/>
</dbReference>
<dbReference type="Pfam" id="PF13966">
    <property type="entry name" value="zf-RVT"/>
    <property type="match status" value="1"/>
</dbReference>
<evidence type="ECO:0000259" key="5">
    <source>
        <dbReference type="PROSITE" id="PS50800"/>
    </source>
</evidence>
<keyword evidence="4" id="KW-1133">Transmembrane helix</keyword>
<name>A0A2U1MAM9_ARTAN</name>
<feature type="domain" description="SAP" evidence="5">
    <location>
        <begin position="118"/>
        <end position="152"/>
    </location>
</feature>
<sequence length="711" mass="81722">MANKLKVEELREQLSKRGLPTTGIKPTLVKRLESAIRKDSVPAGDSNTRLEKRARDESQDQELNNESNKIRAVDELKNVSIQELRKEAENRGISTSGTKKELLERLCNDIEVKPVNDLKNASIKELRKEAENRGVSTTGTKKELLERLCNGSETNTKDIVTEPKKEEDTNENKKEKLVTATKKGSAVLDQYISDQIKSQYHVLKQRVHYWFSGVFIKLWKSNDGKSGHFSVKKVWSDIADSKPPVPWYKLVWFSQNIPRHAFIFWLAINHKLKTQDRVAVWQGFQDVNCSLCGNETESHQHVFFECAFSLELWSKFKELIRMEFAPNSLSDIIRFVCDRPINRSVWSILQRLVIGALVYFVWQERNLRRFQQKNRPINELFGIIRDNVRLRLLSLKIRNSSQAKEAAGLWDFEVKKSNGTWEIWVFIVIWVLSLMFMMLVSSTGAMRSVSKDLFSLSSSLLKVLGNRVYRSGNLSFSDWIGDIYRYGCDGFIVCCGGERLVLCYGPSWYFWPVHVYDLCSDSGCFNVNGGEKGLVFMVWTEKDGSSFIYWLWVGLEINDRGGLYFLVSSNGIILGFFGCWWMDVWALFYLDFFEVSYCGDAYISVGLVFCWDWVDSNIGLKGVIMVGPAELHLRSLFLFSMDYYFDDLKTNCILVGVVNDSCTLFSYPGFCPDGFFSGSFEVEDFVPGIEDEDHGYVCGLEVDVYCYVFVI</sequence>
<dbReference type="InterPro" id="IPR003034">
    <property type="entry name" value="SAP_dom"/>
</dbReference>
<dbReference type="Proteomes" id="UP000245207">
    <property type="component" value="Unassembled WGS sequence"/>
</dbReference>
<dbReference type="Pfam" id="PF02037">
    <property type="entry name" value="SAP"/>
    <property type="match status" value="3"/>
</dbReference>
<feature type="region of interest" description="Disordered" evidence="3">
    <location>
        <begin position="35"/>
        <end position="67"/>
    </location>
</feature>
<evidence type="ECO:0000256" key="1">
    <source>
        <dbReference type="ARBA" id="ARBA00022553"/>
    </source>
</evidence>
<keyword evidence="1" id="KW-0597">Phosphoprotein</keyword>
<feature type="domain" description="SAP" evidence="5">
    <location>
        <begin position="76"/>
        <end position="110"/>
    </location>
</feature>
<accession>A0A2U1MAM9</accession>
<evidence type="ECO:0000313" key="7">
    <source>
        <dbReference type="Proteomes" id="UP000245207"/>
    </source>
</evidence>
<feature type="transmembrane region" description="Helical" evidence="4">
    <location>
        <begin position="423"/>
        <end position="446"/>
    </location>
</feature>
<dbReference type="Gene3D" id="1.10.720.30">
    <property type="entry name" value="SAP domain"/>
    <property type="match status" value="3"/>
</dbReference>
<gene>
    <name evidence="6" type="ORF">CTI12_AA401970</name>
</gene>
<proteinExistence type="inferred from homology"/>
<dbReference type="InterPro" id="IPR036361">
    <property type="entry name" value="SAP_dom_sf"/>
</dbReference>
<dbReference type="GO" id="GO:0005634">
    <property type="term" value="C:nucleus"/>
    <property type="evidence" value="ECO:0007669"/>
    <property type="project" value="TreeGrafter"/>
</dbReference>
<dbReference type="InterPro" id="IPR026960">
    <property type="entry name" value="RVT-Znf"/>
</dbReference>
<evidence type="ECO:0000256" key="4">
    <source>
        <dbReference type="SAM" id="Phobius"/>
    </source>
</evidence>
<dbReference type="SUPFAM" id="SSF68906">
    <property type="entry name" value="SAP domain"/>
    <property type="match status" value="3"/>
</dbReference>
<feature type="domain" description="SAP" evidence="5">
    <location>
        <begin position="2"/>
        <end position="36"/>
    </location>
</feature>
<keyword evidence="4" id="KW-0472">Membrane</keyword>
<evidence type="ECO:0000313" key="6">
    <source>
        <dbReference type="EMBL" id="PWA58266.1"/>
    </source>
</evidence>